<gene>
    <name evidence="2" type="ORF">INT45_009554</name>
</gene>
<evidence type="ECO:0000256" key="1">
    <source>
        <dbReference type="SAM" id="MobiDB-lite"/>
    </source>
</evidence>
<feature type="compositionally biased region" description="Polar residues" evidence="1">
    <location>
        <begin position="166"/>
        <end position="177"/>
    </location>
</feature>
<organism evidence="2 3">
    <name type="scientific">Circinella minor</name>
    <dbReference type="NCBI Taxonomy" id="1195481"/>
    <lineage>
        <taxon>Eukaryota</taxon>
        <taxon>Fungi</taxon>
        <taxon>Fungi incertae sedis</taxon>
        <taxon>Mucoromycota</taxon>
        <taxon>Mucoromycotina</taxon>
        <taxon>Mucoromycetes</taxon>
        <taxon>Mucorales</taxon>
        <taxon>Lichtheimiaceae</taxon>
        <taxon>Circinella</taxon>
    </lineage>
</organism>
<dbReference type="EMBL" id="JAEPRB010000031">
    <property type="protein sequence ID" value="KAG2225225.1"/>
    <property type="molecule type" value="Genomic_DNA"/>
</dbReference>
<reference evidence="2 3" key="1">
    <citation type="submission" date="2020-12" db="EMBL/GenBank/DDBJ databases">
        <title>Metabolic potential, ecology and presence of endohyphal bacteria is reflected in genomic diversity of Mucoromycotina.</title>
        <authorList>
            <person name="Muszewska A."/>
            <person name="Okrasinska A."/>
            <person name="Steczkiewicz K."/>
            <person name="Drgas O."/>
            <person name="Orlowska M."/>
            <person name="Perlinska-Lenart U."/>
            <person name="Aleksandrzak-Piekarczyk T."/>
            <person name="Szatraj K."/>
            <person name="Zielenkiewicz U."/>
            <person name="Pilsyk S."/>
            <person name="Malc E."/>
            <person name="Mieczkowski P."/>
            <person name="Kruszewska J.S."/>
            <person name="Biernat P."/>
            <person name="Pawlowska J."/>
        </authorList>
    </citation>
    <scope>NUCLEOTIDE SEQUENCE [LARGE SCALE GENOMIC DNA]</scope>
    <source>
        <strain evidence="2 3">CBS 142.35</strain>
    </source>
</reference>
<dbReference type="OrthoDB" id="2264959at2759"/>
<dbReference type="Proteomes" id="UP000646827">
    <property type="component" value="Unassembled WGS sequence"/>
</dbReference>
<evidence type="ECO:0000313" key="2">
    <source>
        <dbReference type="EMBL" id="KAG2225225.1"/>
    </source>
</evidence>
<comment type="caution">
    <text evidence="2">The sequence shown here is derived from an EMBL/GenBank/DDBJ whole genome shotgun (WGS) entry which is preliminary data.</text>
</comment>
<evidence type="ECO:0000313" key="3">
    <source>
        <dbReference type="Proteomes" id="UP000646827"/>
    </source>
</evidence>
<proteinExistence type="predicted"/>
<dbReference type="AlphaFoldDB" id="A0A8H7SAR7"/>
<keyword evidence="3" id="KW-1185">Reference proteome</keyword>
<name>A0A8H7SAR7_9FUNG</name>
<feature type="region of interest" description="Disordered" evidence="1">
    <location>
        <begin position="153"/>
        <end position="177"/>
    </location>
</feature>
<protein>
    <submittedName>
        <fullName evidence="2">Uncharacterized protein</fullName>
    </submittedName>
</protein>
<sequence>MLPLTKENLTKLNDIMGDQPYDVADHLHENLNATRSLSSISVSDEDEDDEEEDNNEFYFYYCYDENQRSHHYQQQPRQKRASTWSAGSAKKFLARHGSRLVYNNTYRTSAGEDVNSSRGFWTKMFGKNKRQSKRQEHQHNITRLSGTAPVWYSQFTVNPPPPSPDLVSTYSSSPSRA</sequence>
<accession>A0A8H7SAR7</accession>